<dbReference type="OrthoDB" id="5918597at2759"/>
<dbReference type="FunFam" id="2.40.10.10:FF:000028">
    <property type="entry name" value="Serine protease easter"/>
    <property type="match status" value="1"/>
</dbReference>
<reference evidence="7" key="1">
    <citation type="submission" date="2025-08" db="UniProtKB">
        <authorList>
            <consortium name="RefSeq"/>
        </authorList>
    </citation>
    <scope>IDENTIFICATION</scope>
    <source>
        <tissue evidence="7">Whole body</tissue>
    </source>
</reference>
<keyword evidence="1" id="KW-0732">Signal</keyword>
<dbReference type="SMART" id="SM00020">
    <property type="entry name" value="Tryp_SPc"/>
    <property type="match status" value="1"/>
</dbReference>
<evidence type="ECO:0000259" key="5">
    <source>
        <dbReference type="PROSITE" id="PS50240"/>
    </source>
</evidence>
<dbReference type="PANTHER" id="PTHR24252">
    <property type="entry name" value="ACROSIN-RELATED"/>
    <property type="match status" value="1"/>
</dbReference>
<protein>
    <submittedName>
        <fullName evidence="7">Proclotting enzyme-like</fullName>
    </submittedName>
</protein>
<dbReference type="Proteomes" id="UP000694846">
    <property type="component" value="Unplaced"/>
</dbReference>
<evidence type="ECO:0000256" key="2">
    <source>
        <dbReference type="ARBA" id="ARBA00023157"/>
    </source>
</evidence>
<dbReference type="SUPFAM" id="SSF50494">
    <property type="entry name" value="Trypsin-like serine proteases"/>
    <property type="match status" value="1"/>
</dbReference>
<dbReference type="PANTHER" id="PTHR24252:SF7">
    <property type="entry name" value="HYALIN"/>
    <property type="match status" value="1"/>
</dbReference>
<dbReference type="PROSITE" id="PS00134">
    <property type="entry name" value="TRYPSIN_HIS"/>
    <property type="match status" value="1"/>
</dbReference>
<dbReference type="CDD" id="cd00190">
    <property type="entry name" value="Tryp_SPc"/>
    <property type="match status" value="1"/>
</dbReference>
<evidence type="ECO:0000256" key="1">
    <source>
        <dbReference type="ARBA" id="ARBA00022729"/>
    </source>
</evidence>
<keyword evidence="6" id="KW-1185">Reference proteome</keyword>
<dbReference type="Gene3D" id="2.40.10.10">
    <property type="entry name" value="Trypsin-like serine proteases"/>
    <property type="match status" value="1"/>
</dbReference>
<feature type="non-terminal residue" evidence="7">
    <location>
        <position position="1"/>
    </location>
</feature>
<evidence type="ECO:0000313" key="7">
    <source>
        <dbReference type="RefSeq" id="XP_025409703.1"/>
    </source>
</evidence>
<evidence type="ECO:0000256" key="3">
    <source>
        <dbReference type="ARBA" id="ARBA00023180"/>
    </source>
</evidence>
<dbReference type="InterPro" id="IPR001254">
    <property type="entry name" value="Trypsin_dom"/>
</dbReference>
<name>A0A8B8FG33_9HEMI</name>
<organism evidence="6 7">
    <name type="scientific">Sipha flava</name>
    <name type="common">yellow sugarcane aphid</name>
    <dbReference type="NCBI Taxonomy" id="143950"/>
    <lineage>
        <taxon>Eukaryota</taxon>
        <taxon>Metazoa</taxon>
        <taxon>Ecdysozoa</taxon>
        <taxon>Arthropoda</taxon>
        <taxon>Hexapoda</taxon>
        <taxon>Insecta</taxon>
        <taxon>Pterygota</taxon>
        <taxon>Neoptera</taxon>
        <taxon>Paraneoptera</taxon>
        <taxon>Hemiptera</taxon>
        <taxon>Sternorrhyncha</taxon>
        <taxon>Aphidomorpha</taxon>
        <taxon>Aphidoidea</taxon>
        <taxon>Aphididae</taxon>
        <taxon>Sipha</taxon>
    </lineage>
</organism>
<accession>A0A8B8FG33</accession>
<comment type="similarity">
    <text evidence="4">Belongs to the peptidase S1 family. CLIP subfamily.</text>
</comment>
<dbReference type="InterPro" id="IPR009003">
    <property type="entry name" value="Peptidase_S1_PA"/>
</dbReference>
<gene>
    <name evidence="7" type="primary">LOC112683059</name>
</gene>
<dbReference type="PRINTS" id="PR00722">
    <property type="entry name" value="CHYMOTRYPSIN"/>
</dbReference>
<dbReference type="InterPro" id="IPR001314">
    <property type="entry name" value="Peptidase_S1A"/>
</dbReference>
<proteinExistence type="inferred from homology"/>
<evidence type="ECO:0000256" key="4">
    <source>
        <dbReference type="ARBA" id="ARBA00024195"/>
    </source>
</evidence>
<evidence type="ECO:0000313" key="6">
    <source>
        <dbReference type="Proteomes" id="UP000694846"/>
    </source>
</evidence>
<sequence length="235" mass="27327">RLNNRKDPISVYFLFIFYNRFFRNRYNYFLFFPPSPRSQSFCCPADKVIHPKRDRRTIVDDEESELDKVLDRAAPEPIKPLPEEPECGINTKSISKILAVQNATASDWPWMAVFLETTNYMNFCDGVLLNRRFVLTAAHCFKSYTKQKFVVRLGEYDFTTTNDTQFIDYKASDIRPHPDYDPATHANDIAIVRLNRPTVYNSFIRPICLPKTNMDVYKKSAVVTGKTKVYCNSSS</sequence>
<dbReference type="GO" id="GO:0004252">
    <property type="term" value="F:serine-type endopeptidase activity"/>
    <property type="evidence" value="ECO:0007669"/>
    <property type="project" value="InterPro"/>
</dbReference>
<dbReference type="PROSITE" id="PS50240">
    <property type="entry name" value="TRYPSIN_DOM"/>
    <property type="match status" value="1"/>
</dbReference>
<dbReference type="InterPro" id="IPR018114">
    <property type="entry name" value="TRYPSIN_HIS"/>
</dbReference>
<keyword evidence="2" id="KW-1015">Disulfide bond</keyword>
<dbReference type="InterPro" id="IPR043504">
    <property type="entry name" value="Peptidase_S1_PA_chymotrypsin"/>
</dbReference>
<dbReference type="RefSeq" id="XP_025409703.1">
    <property type="nucleotide sequence ID" value="XM_025553918.1"/>
</dbReference>
<dbReference type="AlphaFoldDB" id="A0A8B8FG33"/>
<keyword evidence="3" id="KW-0325">Glycoprotein</keyword>
<feature type="domain" description="Peptidase S1" evidence="5">
    <location>
        <begin position="97"/>
        <end position="235"/>
    </location>
</feature>
<dbReference type="Pfam" id="PF00089">
    <property type="entry name" value="Trypsin"/>
    <property type="match status" value="1"/>
</dbReference>
<dbReference type="GeneID" id="112683059"/>
<dbReference type="GO" id="GO:0006508">
    <property type="term" value="P:proteolysis"/>
    <property type="evidence" value="ECO:0007669"/>
    <property type="project" value="InterPro"/>
</dbReference>